<organism evidence="3 4">
    <name type="scientific">Phytohabitans kaempferiae</name>
    <dbReference type="NCBI Taxonomy" id="1620943"/>
    <lineage>
        <taxon>Bacteria</taxon>
        <taxon>Bacillati</taxon>
        <taxon>Actinomycetota</taxon>
        <taxon>Actinomycetes</taxon>
        <taxon>Micromonosporales</taxon>
        <taxon>Micromonosporaceae</taxon>
    </lineage>
</organism>
<gene>
    <name evidence="3" type="ORF">ACFFIA_20310</name>
</gene>
<evidence type="ECO:0000313" key="4">
    <source>
        <dbReference type="Proteomes" id="UP001589867"/>
    </source>
</evidence>
<dbReference type="Proteomes" id="UP001589867">
    <property type="component" value="Unassembled WGS sequence"/>
</dbReference>
<proteinExistence type="predicted"/>
<dbReference type="PANTHER" id="PTHR43842:SF2">
    <property type="entry name" value="PROPIONYL-COA CARBOXYLASE BETA CHAIN, MITOCHONDRIAL"/>
    <property type="match status" value="1"/>
</dbReference>
<dbReference type="Pfam" id="PF01039">
    <property type="entry name" value="Carboxyl_trans"/>
    <property type="match status" value="1"/>
</dbReference>
<feature type="domain" description="CoA carboxyltransferase C-terminal" evidence="2">
    <location>
        <begin position="264"/>
        <end position="499"/>
    </location>
</feature>
<sequence>MSTPTFATRLAEVAEAKAALLDEARPEAIARQHRRGKKSVRERLAALFDDGVFDELGALASSPAEDRDEFPADGMITGIGRVGGRFVAVAAQDFSVYGGSFGPYGSLKVHRLLEHCLNQGIPLVLLLDSGGHRIQGGQDSWHFARGGTFFQDLAALSGWVPIVAAVMGEGFAAATNLAGLADFVVMVRGIATMGIAGPLLVKAATGGDISKEELGGAAAQVDVNGLAHLGVDTEEQALDAVRRYLSYLPSNARERPPVAATGDPRDRRSEVLAEIVPADTRKPYDVRRVITEIADRESVFEIQPKWGANAVTAFARMDGRPVGFIANQPMRLGGMITAQACEKIARFIAICDAYGLPLLYLIDVPGFAIGPSAEKSMLGRRSAKLVFELAHATVPRISLVLRKGYGMAYFAMAGGQGFVSDASLAWPTAEICPMSIEGSVDVAYRKDYEAAPDPAARRAELVAEMRRAITPLRAAGGLGVDDIIEPADTRRYLNDILSRAGGRRPNRMPPKYRAISPV</sequence>
<dbReference type="GO" id="GO:0016874">
    <property type="term" value="F:ligase activity"/>
    <property type="evidence" value="ECO:0007669"/>
    <property type="project" value="UniProtKB-KW"/>
</dbReference>
<evidence type="ECO:0000259" key="1">
    <source>
        <dbReference type="PROSITE" id="PS50980"/>
    </source>
</evidence>
<accession>A0ABV6M5N7</accession>
<dbReference type="InterPro" id="IPR011763">
    <property type="entry name" value="COA_CT_C"/>
</dbReference>
<dbReference type="EC" id="6.-.-.-" evidence="3"/>
<dbReference type="PROSITE" id="PS50980">
    <property type="entry name" value="COA_CT_NTER"/>
    <property type="match status" value="1"/>
</dbReference>
<dbReference type="InterPro" id="IPR034733">
    <property type="entry name" value="AcCoA_carboxyl_beta"/>
</dbReference>
<feature type="domain" description="CoA carboxyltransferase N-terminal" evidence="1">
    <location>
        <begin position="1"/>
        <end position="260"/>
    </location>
</feature>
<dbReference type="InterPro" id="IPR029045">
    <property type="entry name" value="ClpP/crotonase-like_dom_sf"/>
</dbReference>
<protein>
    <submittedName>
        <fullName evidence="3">Acyl-CoA carboxylase subunit beta</fullName>
        <ecNumber evidence="3">6.-.-.-</ecNumber>
    </submittedName>
</protein>
<comment type="caution">
    <text evidence="3">The sequence shown here is derived from an EMBL/GenBank/DDBJ whole genome shotgun (WGS) entry which is preliminary data.</text>
</comment>
<evidence type="ECO:0000259" key="2">
    <source>
        <dbReference type="PROSITE" id="PS50989"/>
    </source>
</evidence>
<dbReference type="SUPFAM" id="SSF52096">
    <property type="entry name" value="ClpP/crotonase"/>
    <property type="match status" value="2"/>
</dbReference>
<dbReference type="PROSITE" id="PS50989">
    <property type="entry name" value="COA_CT_CTER"/>
    <property type="match status" value="1"/>
</dbReference>
<dbReference type="EMBL" id="JBHLUH010000039">
    <property type="protein sequence ID" value="MFC0530010.1"/>
    <property type="molecule type" value="Genomic_DNA"/>
</dbReference>
<keyword evidence="4" id="KW-1185">Reference proteome</keyword>
<keyword evidence="3" id="KW-0436">Ligase</keyword>
<reference evidence="3 4" key="1">
    <citation type="submission" date="2024-09" db="EMBL/GenBank/DDBJ databases">
        <authorList>
            <person name="Sun Q."/>
            <person name="Mori K."/>
        </authorList>
    </citation>
    <scope>NUCLEOTIDE SEQUENCE [LARGE SCALE GENOMIC DNA]</scope>
    <source>
        <strain evidence="3 4">TBRC 3947</strain>
    </source>
</reference>
<dbReference type="PANTHER" id="PTHR43842">
    <property type="entry name" value="PROPIONYL-COA CARBOXYLASE BETA CHAIN"/>
    <property type="match status" value="1"/>
</dbReference>
<dbReference type="RefSeq" id="WP_377253090.1">
    <property type="nucleotide sequence ID" value="NZ_JBHLUH010000039.1"/>
</dbReference>
<name>A0ABV6M5N7_9ACTN</name>
<dbReference type="InterPro" id="IPR011762">
    <property type="entry name" value="COA_CT_N"/>
</dbReference>
<dbReference type="Gene3D" id="3.90.226.10">
    <property type="entry name" value="2-enoyl-CoA Hydratase, Chain A, domain 1"/>
    <property type="match status" value="2"/>
</dbReference>
<dbReference type="InterPro" id="IPR051047">
    <property type="entry name" value="AccD/PCCB"/>
</dbReference>
<evidence type="ECO:0000313" key="3">
    <source>
        <dbReference type="EMBL" id="MFC0530010.1"/>
    </source>
</evidence>